<dbReference type="PROSITE" id="PS50011">
    <property type="entry name" value="PROTEIN_KINASE_DOM"/>
    <property type="match status" value="1"/>
</dbReference>
<dbReference type="SMART" id="SM00219">
    <property type="entry name" value="TyrKc"/>
    <property type="match status" value="1"/>
</dbReference>
<comment type="caution">
    <text evidence="3">The sequence shown here is derived from an EMBL/GenBank/DDBJ whole genome shotgun (WGS) entry which is preliminary data.</text>
</comment>
<dbReference type="InterPro" id="IPR020635">
    <property type="entry name" value="Tyr_kinase_cat_dom"/>
</dbReference>
<keyword evidence="4" id="KW-1185">Reference proteome</keyword>
<reference evidence="3" key="1">
    <citation type="submission" date="2023-10" db="EMBL/GenBank/DDBJ databases">
        <authorList>
            <person name="Chen Y."/>
            <person name="Shah S."/>
            <person name="Dougan E. K."/>
            <person name="Thang M."/>
            <person name="Chan C."/>
        </authorList>
    </citation>
    <scope>NUCLEOTIDE SEQUENCE [LARGE SCALE GENOMIC DNA]</scope>
</reference>
<dbReference type="InterPro" id="IPR000719">
    <property type="entry name" value="Prot_kinase_dom"/>
</dbReference>
<evidence type="ECO:0000256" key="1">
    <source>
        <dbReference type="SAM" id="MobiDB-lite"/>
    </source>
</evidence>
<dbReference type="PANTHER" id="PTHR44329">
    <property type="entry name" value="SERINE/THREONINE-PROTEIN KINASE TNNI3K-RELATED"/>
    <property type="match status" value="1"/>
</dbReference>
<dbReference type="InterPro" id="IPR051681">
    <property type="entry name" value="Ser/Thr_Kinases-Pseudokinases"/>
</dbReference>
<dbReference type="InterPro" id="IPR011009">
    <property type="entry name" value="Kinase-like_dom_sf"/>
</dbReference>
<feature type="domain" description="Protein kinase" evidence="2">
    <location>
        <begin position="1"/>
        <end position="256"/>
    </location>
</feature>
<dbReference type="SUPFAM" id="SSF56112">
    <property type="entry name" value="Protein kinase-like (PK-like)"/>
    <property type="match status" value="1"/>
</dbReference>
<gene>
    <name evidence="3" type="ORF">PCOR1329_LOCUS61671</name>
</gene>
<protein>
    <recommendedName>
        <fullName evidence="2">Protein kinase domain-containing protein</fullName>
    </recommendedName>
</protein>
<organism evidence="3 4">
    <name type="scientific">Prorocentrum cordatum</name>
    <dbReference type="NCBI Taxonomy" id="2364126"/>
    <lineage>
        <taxon>Eukaryota</taxon>
        <taxon>Sar</taxon>
        <taxon>Alveolata</taxon>
        <taxon>Dinophyceae</taxon>
        <taxon>Prorocentrales</taxon>
        <taxon>Prorocentraceae</taxon>
        <taxon>Prorocentrum</taxon>
    </lineage>
</organism>
<accession>A0ABN9VVR7</accession>
<evidence type="ECO:0000313" key="3">
    <source>
        <dbReference type="EMBL" id="CAK0877674.1"/>
    </source>
</evidence>
<proteinExistence type="predicted"/>
<dbReference type="EMBL" id="CAUYUJ010017763">
    <property type="protein sequence ID" value="CAK0877674.1"/>
    <property type="molecule type" value="Genomic_DNA"/>
</dbReference>
<dbReference type="Pfam" id="PF07714">
    <property type="entry name" value="PK_Tyr_Ser-Thr"/>
    <property type="match status" value="1"/>
</dbReference>
<dbReference type="InterPro" id="IPR001245">
    <property type="entry name" value="Ser-Thr/Tyr_kinase_cat_dom"/>
</dbReference>
<sequence>MSHAKAIRRESSAELPGRRCVCRARAPSVRGRRVTDFGFAKMSVSRWRGSSPVATAALPESAIPAVDHMPSQGSKASRLDVPAQSRASSRRPSRRQGDQSVDFCAMCSGSGQSAESPNARRVGFDFGEMSDQVGPATTESSSIYIRPGSTLKSVMTVGVGTLQWMAPEIMSGSTDYTAKVDVYAFGMLLFEIMCREPPFVDFEKGELQALVTKGVRPEVPPEVPRFYIRMSESCWDSDPEMRPDFGSLILDLQEYGQLKFRLTR</sequence>
<dbReference type="Gene3D" id="1.10.510.10">
    <property type="entry name" value="Transferase(Phosphotransferase) domain 1"/>
    <property type="match status" value="1"/>
</dbReference>
<evidence type="ECO:0000259" key="2">
    <source>
        <dbReference type="PROSITE" id="PS50011"/>
    </source>
</evidence>
<dbReference type="Proteomes" id="UP001189429">
    <property type="component" value="Unassembled WGS sequence"/>
</dbReference>
<evidence type="ECO:0000313" key="4">
    <source>
        <dbReference type="Proteomes" id="UP001189429"/>
    </source>
</evidence>
<feature type="region of interest" description="Disordered" evidence="1">
    <location>
        <begin position="64"/>
        <end position="100"/>
    </location>
</feature>
<name>A0ABN9VVR7_9DINO</name>